<name>A0ACC6PWE1_9ACTN</name>
<evidence type="ECO:0000313" key="2">
    <source>
        <dbReference type="Proteomes" id="UP001377168"/>
    </source>
</evidence>
<protein>
    <submittedName>
        <fullName evidence="1">Uncharacterized protein</fullName>
    </submittedName>
</protein>
<dbReference type="Proteomes" id="UP001377168">
    <property type="component" value="Unassembled WGS sequence"/>
</dbReference>
<reference evidence="1" key="1">
    <citation type="submission" date="2024-03" db="EMBL/GenBank/DDBJ databases">
        <title>Novel Streptomyces species of biotechnological and ecological value are a feature of Machair soil.</title>
        <authorList>
            <person name="Prole J.R."/>
            <person name="Goodfellow M."/>
            <person name="Allenby N."/>
            <person name="Ward A.C."/>
        </authorList>
    </citation>
    <scope>NUCLEOTIDE SEQUENCE</scope>
    <source>
        <strain evidence="1">MS2.AVA.5</strain>
    </source>
</reference>
<proteinExistence type="predicted"/>
<gene>
    <name evidence="1" type="ORF">WKI67_20130</name>
</gene>
<accession>A0ACC6PWE1</accession>
<comment type="caution">
    <text evidence="1">The sequence shown here is derived from an EMBL/GenBank/DDBJ whole genome shotgun (WGS) entry which is preliminary data.</text>
</comment>
<organism evidence="1 2">
    <name type="scientific">Streptomyces achmelvichensis</name>
    <dbReference type="NCBI Taxonomy" id="3134111"/>
    <lineage>
        <taxon>Bacteria</taxon>
        <taxon>Bacillati</taxon>
        <taxon>Actinomycetota</taxon>
        <taxon>Actinomycetes</taxon>
        <taxon>Kitasatosporales</taxon>
        <taxon>Streptomycetaceae</taxon>
        <taxon>Streptomyces</taxon>
    </lineage>
</organism>
<dbReference type="EMBL" id="JBBKAJ010000022">
    <property type="protein sequence ID" value="MEJ8635689.1"/>
    <property type="molecule type" value="Genomic_DNA"/>
</dbReference>
<sequence length="292" mass="29895">MSTPPHQPPQQGGYGTPNPYGAQSPYGQPQFPQQAPYPPHPQQGHPQPGYGGQPPHPQPPYTQQPYPGPGGPAGWGAPPPPKKKNNAGLIVGITLAVIAAVLGLSWFGNNVVGGGESFPAAEYRLTVPPTLLDGRYKLADDRSAATQDQLAGTSEKTIKDAKSAVAQYTSASGTGVLVISGLHGRIADPDAARDKLLSGAGDADGTTVAVPAKDVTPAGSEVPVSCQVLVTEQAGGGGKATLPVCAWADDNTSASVALVTPETATKSPEEIDLKAVAEATVKVREETRRPIG</sequence>
<keyword evidence="2" id="KW-1185">Reference proteome</keyword>
<evidence type="ECO:0000313" key="1">
    <source>
        <dbReference type="EMBL" id="MEJ8635689.1"/>
    </source>
</evidence>